<dbReference type="OrthoDB" id="5740990at2"/>
<proteinExistence type="predicted"/>
<keyword evidence="2" id="KW-1185">Reference proteome</keyword>
<protein>
    <submittedName>
        <fullName evidence="1">Uncharacterized protein</fullName>
    </submittedName>
</protein>
<organism evidence="1 2">
    <name type="scientific">Ectothiorhodosinus mongolicus</name>
    <dbReference type="NCBI Taxonomy" id="233100"/>
    <lineage>
        <taxon>Bacteria</taxon>
        <taxon>Pseudomonadati</taxon>
        <taxon>Pseudomonadota</taxon>
        <taxon>Gammaproteobacteria</taxon>
        <taxon>Chromatiales</taxon>
        <taxon>Ectothiorhodospiraceae</taxon>
        <taxon>Ectothiorhodosinus</taxon>
    </lineage>
</organism>
<name>A0A1R3VUK1_9GAMM</name>
<evidence type="ECO:0000313" key="2">
    <source>
        <dbReference type="Proteomes" id="UP000223759"/>
    </source>
</evidence>
<dbReference type="InterPro" id="IPR045502">
    <property type="entry name" value="DUF6489"/>
</dbReference>
<gene>
    <name evidence="1" type="ORF">SAMN05216526_0888</name>
</gene>
<dbReference type="STRING" id="233100.SAMN05216526_0888"/>
<dbReference type="Pfam" id="PF20099">
    <property type="entry name" value="DUF6489"/>
    <property type="match status" value="1"/>
</dbReference>
<accession>A0A1R3VUK1</accession>
<reference evidence="1 2" key="1">
    <citation type="submission" date="2017-01" db="EMBL/GenBank/DDBJ databases">
        <authorList>
            <person name="Mah S.A."/>
            <person name="Swanson W.J."/>
            <person name="Moy G.W."/>
            <person name="Vacquier V.D."/>
        </authorList>
    </citation>
    <scope>NUCLEOTIDE SEQUENCE [LARGE SCALE GENOMIC DNA]</scope>
    <source>
        <strain evidence="1 2">M9</strain>
    </source>
</reference>
<dbReference type="RefSeq" id="WP_076755329.1">
    <property type="nucleotide sequence ID" value="NZ_CP023018.1"/>
</dbReference>
<dbReference type="AlphaFoldDB" id="A0A1R3VUK1"/>
<sequence length="84" mass="9476">MKINISVDATPQEVRTFLGLPDLEPLQKEWLDDLSKRMREGQPGYEAMALMQPIMQGGMANMEAMQKVFWNAMSQAGEKGEDKS</sequence>
<dbReference type="Proteomes" id="UP000223759">
    <property type="component" value="Unassembled WGS sequence"/>
</dbReference>
<dbReference type="EMBL" id="FTPK01000002">
    <property type="protein sequence ID" value="SIT68588.1"/>
    <property type="molecule type" value="Genomic_DNA"/>
</dbReference>
<evidence type="ECO:0000313" key="1">
    <source>
        <dbReference type="EMBL" id="SIT68588.1"/>
    </source>
</evidence>